<dbReference type="GO" id="GO:0045944">
    <property type="term" value="P:positive regulation of transcription by RNA polymerase II"/>
    <property type="evidence" value="ECO:0007669"/>
    <property type="project" value="TreeGrafter"/>
</dbReference>
<feature type="region of interest" description="Disordered" evidence="9">
    <location>
        <begin position="381"/>
        <end position="425"/>
    </location>
</feature>
<evidence type="ECO:0000256" key="8">
    <source>
        <dbReference type="ARBA" id="ARBA00031958"/>
    </source>
</evidence>
<accession>A0A1B6IAV1</accession>
<evidence type="ECO:0000256" key="9">
    <source>
        <dbReference type="SAM" id="MobiDB-lite"/>
    </source>
</evidence>
<evidence type="ECO:0000259" key="10">
    <source>
        <dbReference type="Pfam" id="PF11232"/>
    </source>
</evidence>
<dbReference type="FunFam" id="2.40.290.30:FF:000002">
    <property type="entry name" value="Mediator of RNA polymerase II transcription subunit"/>
    <property type="match status" value="1"/>
</dbReference>
<feature type="compositionally biased region" description="Polar residues" evidence="9">
    <location>
        <begin position="574"/>
        <end position="583"/>
    </location>
</feature>
<dbReference type="PANTHER" id="PTHR12433">
    <property type="entry name" value="MEDIATOR OF RNA POLYMERASE II TRANSCRIPTION SUBUNIT 25"/>
    <property type="match status" value="1"/>
</dbReference>
<dbReference type="Pfam" id="PF11265">
    <property type="entry name" value="Med25_VWA"/>
    <property type="match status" value="1"/>
</dbReference>
<keyword evidence="5" id="KW-0010">Activator</keyword>
<proteinExistence type="inferred from homology"/>
<dbReference type="EMBL" id="GECU01023635">
    <property type="protein sequence ID" value="JAS84071.1"/>
    <property type="molecule type" value="Transcribed_RNA"/>
</dbReference>
<evidence type="ECO:0000256" key="6">
    <source>
        <dbReference type="ARBA" id="ARBA00023163"/>
    </source>
</evidence>
<feature type="compositionally biased region" description="Low complexity" evidence="9">
    <location>
        <begin position="407"/>
        <end position="421"/>
    </location>
</feature>
<organism evidence="12">
    <name type="scientific">Homalodisca liturata</name>
    <dbReference type="NCBI Taxonomy" id="320908"/>
    <lineage>
        <taxon>Eukaryota</taxon>
        <taxon>Metazoa</taxon>
        <taxon>Ecdysozoa</taxon>
        <taxon>Arthropoda</taxon>
        <taxon>Hexapoda</taxon>
        <taxon>Insecta</taxon>
        <taxon>Pterygota</taxon>
        <taxon>Neoptera</taxon>
        <taxon>Paraneoptera</taxon>
        <taxon>Hemiptera</taxon>
        <taxon>Auchenorrhyncha</taxon>
        <taxon>Membracoidea</taxon>
        <taxon>Cicadellidae</taxon>
        <taxon>Cicadellinae</taxon>
        <taxon>Proconiini</taxon>
        <taxon>Homalodisca</taxon>
    </lineage>
</organism>
<evidence type="ECO:0000256" key="4">
    <source>
        <dbReference type="ARBA" id="ARBA00023015"/>
    </source>
</evidence>
<dbReference type="InterPro" id="IPR021394">
    <property type="entry name" value="Med25_PTOV"/>
</dbReference>
<sequence>MVVGTVDHSIQADIIFVIEGTAINGAYLNDLKSNYIIPTLEYFSQGTIEDYVCESTSTLYGIVTYQAADCLPSLSSDTYGPYTSPQKVLMMLDKIGMEFVGGKGESHANIAEGLATALLCFEDLQPKRDANAVPQKHCILVCNSPPYMMPVRETPAFDGHNVEQLASVLSERNIHLSILSPRKIPALFKLYEKAGGDLPSQTKNYAKDPRHLVLLKGYSLKERPVSPGPGPTAPHPSTLPIPSMSSPLPSTNSPLSAPAQQPQPIFKPTQATPQVLMGTQQQAPTQAQAQTPAQTPTAPQTVQQPRGAAPFTPGYHPNMMQQNRPRWPMMPPQNRAPYPNTSSQGSVGAPTLIAQLTQPPTAMVNPQFSKDELYFVDQQLSQSPTQQQGLRMMGVPSPGNQMTNQTQPAPQSQPSQQPPQASRERHTIWQGVLEWIEKSKTPNDAQKNTRHVPCQVSAHSKDGEPELKADSWPQKLIMQLMPKQLIGNIGGAYLKNSKSVLFHPQPCEALESLTKVMSSGFAGCVHFTSLPTSTCDIKVLILLYTAEKRAYLGFIPNDQAAFVDRLRKVIQHQKTSQALSRQGQAGAPGQNPNMNTTQAQMGSNQGPLGGQGAGAMGGPIAGGMQQQAGQMGGLMGRPMATMGQQQNTLGGQAGQVGAGGAVVSQAGAGGGAAGLMQVMAGSNAQTSQPPTSQANNQINIQGGMQFNHQSQQMEAARKQNLVKIEQLRQTLEAAQQQEQQFKTQMEMFNHMKIQQLQQNLEQAQQQENHFKAQMEQDQQKQLRAQLQQLQQQQQQRQMTPQQQQQQQQQQANSVSQQQVAA</sequence>
<feature type="compositionally biased region" description="Low complexity" evidence="9">
    <location>
        <begin position="781"/>
        <end position="821"/>
    </location>
</feature>
<comment type="subcellular location">
    <subcellularLocation>
        <location evidence="1">Nucleus</location>
    </subcellularLocation>
</comment>
<dbReference type="Gene3D" id="2.40.290.30">
    <property type="entry name" value="Mediator complex subunit 25, ACID domain"/>
    <property type="match status" value="1"/>
</dbReference>
<dbReference type="InterPro" id="IPR021419">
    <property type="entry name" value="Mediator_Med25_VWA"/>
</dbReference>
<evidence type="ECO:0000256" key="3">
    <source>
        <dbReference type="ARBA" id="ARBA00019694"/>
    </source>
</evidence>
<dbReference type="PANTHER" id="PTHR12433:SF11">
    <property type="entry name" value="MEDIATOR OF RNA POLYMERASE II TRANSCRIPTION SUBUNIT 25"/>
    <property type="match status" value="1"/>
</dbReference>
<evidence type="ECO:0000256" key="2">
    <source>
        <dbReference type="ARBA" id="ARBA00009102"/>
    </source>
</evidence>
<gene>
    <name evidence="12" type="ORF">g.40384</name>
</gene>
<feature type="domain" description="Mediator complex subunit Med25 PTOV" evidence="10">
    <location>
        <begin position="424"/>
        <end position="575"/>
    </location>
</feature>
<keyword evidence="7" id="KW-0539">Nucleus</keyword>
<evidence type="ECO:0000256" key="5">
    <source>
        <dbReference type="ARBA" id="ARBA00023159"/>
    </source>
</evidence>
<evidence type="ECO:0000259" key="11">
    <source>
        <dbReference type="Pfam" id="PF11265"/>
    </source>
</evidence>
<keyword evidence="4" id="KW-0805">Transcription regulation</keyword>
<feature type="region of interest" description="Disordered" evidence="9">
    <location>
        <begin position="574"/>
        <end position="615"/>
    </location>
</feature>
<dbReference type="Pfam" id="PF11232">
    <property type="entry name" value="Med25"/>
    <property type="match status" value="1"/>
</dbReference>
<feature type="domain" description="Mediator of RNA polymerase II transcription subunit 25 von Willebrand factor type A" evidence="11">
    <location>
        <begin position="9"/>
        <end position="218"/>
    </location>
</feature>
<evidence type="ECO:0000256" key="1">
    <source>
        <dbReference type="ARBA" id="ARBA00004123"/>
    </source>
</evidence>
<dbReference type="AlphaFoldDB" id="A0A1B6IAV1"/>
<comment type="similarity">
    <text evidence="2">Belongs to the Mediator complex subunit 25 family.</text>
</comment>
<feature type="compositionally biased region" description="Polar residues" evidence="9">
    <location>
        <begin position="590"/>
        <end position="604"/>
    </location>
</feature>
<evidence type="ECO:0000256" key="7">
    <source>
        <dbReference type="ARBA" id="ARBA00023242"/>
    </source>
</evidence>
<name>A0A1B6IAV1_9HEMI</name>
<dbReference type="GO" id="GO:0005667">
    <property type="term" value="C:transcription regulator complex"/>
    <property type="evidence" value="ECO:0007669"/>
    <property type="project" value="TreeGrafter"/>
</dbReference>
<evidence type="ECO:0000313" key="12">
    <source>
        <dbReference type="EMBL" id="JAS84071.1"/>
    </source>
</evidence>
<feature type="region of interest" description="Disordered" evidence="9">
    <location>
        <begin position="440"/>
        <end position="467"/>
    </location>
</feature>
<feature type="region of interest" description="Disordered" evidence="9">
    <location>
        <begin position="221"/>
        <end position="334"/>
    </location>
</feature>
<protein>
    <recommendedName>
        <fullName evidence="3">Mediator of RNA polymerase II transcription subunit 25</fullName>
    </recommendedName>
    <alternativeName>
        <fullName evidence="8">Mediator complex subunit 25</fullName>
    </alternativeName>
</protein>
<feature type="compositionally biased region" description="Low complexity" evidence="9">
    <location>
        <begin position="240"/>
        <end position="264"/>
    </location>
</feature>
<keyword evidence="6" id="KW-0804">Transcription</keyword>
<dbReference type="InterPro" id="IPR038196">
    <property type="entry name" value="Med25_PTOV_sf"/>
</dbReference>
<feature type="non-terminal residue" evidence="12">
    <location>
        <position position="821"/>
    </location>
</feature>
<feature type="compositionally biased region" description="Basic and acidic residues" evidence="9">
    <location>
        <begin position="768"/>
        <end position="780"/>
    </location>
</feature>
<dbReference type="GO" id="GO:0016592">
    <property type="term" value="C:mediator complex"/>
    <property type="evidence" value="ECO:0007669"/>
    <property type="project" value="TreeGrafter"/>
</dbReference>
<reference evidence="12" key="1">
    <citation type="submission" date="2015-11" db="EMBL/GenBank/DDBJ databases">
        <title>De novo transcriptome assembly of four potential Pierce s Disease insect vectors from Arizona vineyards.</title>
        <authorList>
            <person name="Tassone E.E."/>
        </authorList>
    </citation>
    <scope>NUCLEOTIDE SEQUENCE</scope>
</reference>
<feature type="compositionally biased region" description="Pro residues" evidence="9">
    <location>
        <begin position="226"/>
        <end position="239"/>
    </location>
</feature>
<feature type="region of interest" description="Disordered" evidence="9">
    <location>
        <begin position="762"/>
        <end position="821"/>
    </location>
</feature>
<feature type="compositionally biased region" description="Low complexity" evidence="9">
    <location>
        <begin position="279"/>
        <end position="305"/>
    </location>
</feature>